<dbReference type="STRING" id="158189.SpiBuddy_1275"/>
<dbReference type="AlphaFoldDB" id="F0RYW4"/>
<accession>F0RYW4</accession>
<dbReference type="eggNOG" id="COG0768">
    <property type="taxonomic scope" value="Bacteria"/>
</dbReference>
<dbReference type="Proteomes" id="UP000008466">
    <property type="component" value="Chromosome"/>
</dbReference>
<dbReference type="KEGG" id="sbu:SpiBuddy_1275"/>
<dbReference type="RefSeq" id="WP_013606951.1">
    <property type="nucleotide sequence ID" value="NC_015152.1"/>
</dbReference>
<evidence type="ECO:0000256" key="3">
    <source>
        <dbReference type="ARBA" id="ARBA00023136"/>
    </source>
</evidence>
<gene>
    <name evidence="7" type="ordered locus">SpiBuddy_1275</name>
</gene>
<keyword evidence="2" id="KW-0645">Protease</keyword>
<evidence type="ECO:0000259" key="6">
    <source>
        <dbReference type="Pfam" id="PF03717"/>
    </source>
</evidence>
<keyword evidence="8" id="KW-1185">Reference proteome</keyword>
<reference evidence="8" key="1">
    <citation type="submission" date="2011-02" db="EMBL/GenBank/DDBJ databases">
        <title>Complete sequence of Spirochaeta sp. Buddy.</title>
        <authorList>
            <person name="Lucas S."/>
            <person name="Copeland A."/>
            <person name="Lapidus A."/>
            <person name="Cheng J.-F."/>
            <person name="Goodwin L."/>
            <person name="Pitluck S."/>
            <person name="Zeytun A."/>
            <person name="Detter J.C."/>
            <person name="Han C."/>
            <person name="Tapia R."/>
            <person name="Land M."/>
            <person name="Hauser L."/>
            <person name="Kyrpides N."/>
            <person name="Ivanova N."/>
            <person name="Mikhailova N."/>
            <person name="Pagani I."/>
            <person name="Ritalahti K.M."/>
            <person name="Loeffler F.E."/>
            <person name="Woyke T."/>
        </authorList>
    </citation>
    <scope>NUCLEOTIDE SEQUENCE [LARGE SCALE GENOMIC DNA]</scope>
    <source>
        <strain evidence="8">ATCC BAA-1886 / DSM 22777 / Buddy</strain>
    </source>
</reference>
<keyword evidence="7" id="KW-0328">Glycosyltransferase</keyword>
<keyword evidence="3 4" id="KW-0472">Membrane</keyword>
<dbReference type="OrthoDB" id="9770103at2"/>
<dbReference type="HOGENOM" id="CLU_009289_6_0_12"/>
<dbReference type="GO" id="GO:0071555">
    <property type="term" value="P:cell wall organization"/>
    <property type="evidence" value="ECO:0007669"/>
    <property type="project" value="TreeGrafter"/>
</dbReference>
<dbReference type="InterPro" id="IPR050515">
    <property type="entry name" value="Beta-lactam/transpept"/>
</dbReference>
<dbReference type="Gene3D" id="3.30.450.330">
    <property type="match status" value="1"/>
</dbReference>
<keyword evidence="4" id="KW-0812">Transmembrane</keyword>
<comment type="subcellular location">
    <subcellularLocation>
        <location evidence="1">Membrane</location>
    </subcellularLocation>
</comment>
<feature type="domain" description="Penicillin-binding protein transpeptidase" evidence="5">
    <location>
        <begin position="226"/>
        <end position="538"/>
    </location>
</feature>
<dbReference type="GO" id="GO:0008658">
    <property type="term" value="F:penicillin binding"/>
    <property type="evidence" value="ECO:0007669"/>
    <property type="project" value="InterPro"/>
</dbReference>
<dbReference type="Gene3D" id="3.40.710.10">
    <property type="entry name" value="DD-peptidase/beta-lactamase superfamily"/>
    <property type="match status" value="1"/>
</dbReference>
<evidence type="ECO:0000256" key="2">
    <source>
        <dbReference type="ARBA" id="ARBA00022645"/>
    </source>
</evidence>
<dbReference type="Gene3D" id="3.90.1310.10">
    <property type="entry name" value="Penicillin-binding protein 2a (Domain 2)"/>
    <property type="match status" value="1"/>
</dbReference>
<dbReference type="Pfam" id="PF03717">
    <property type="entry name" value="PBP_dimer"/>
    <property type="match status" value="1"/>
</dbReference>
<dbReference type="InterPro" id="IPR036138">
    <property type="entry name" value="PBP_dimer_sf"/>
</dbReference>
<sequence length="555" mass="60829">MATSPKHSYIRLFCLLCITFLGIILLRLGFLMLFERRSVTSYTDPKVANQVIRGTIYDRNQQILAIQTPYWGVYLHLNAIKDLQLVSEVIAPYVQMNPDEIQKKAAAYTTYAQIKERIDDRMVQPLMDAIQKYSLRGQVNVEKRMGRTYPAQFHASQTIGFINTEGEGIEGIELSQETYLNPYPALGDTHTTYGQDITLTLDLDIQYTLDVQLQQIADEHMPDYAMALVLDASNGDILGMSSYPWYDVNALSSSNEEQRKNHAVNNLFEPGSVFKLFSLAAVLKSGEAHTEESFECDGTYTFKAGESNITINCTAVHGLVDPETMISKSCNGAIVHWALQTDAKAFYDVLNSLGFNTSYDIGLPSRARSQIAPPSTWSGRSQATISFGQELLSSALHLATAATALCPSGELLRPNLILRRTSPVDGSVLYERERTVLEKVLDSETTALIRSGMLKATQQGGTGIRAHVAGIDLGVKTGTAQILNPQTNSYEDGTVLASTLALVPIDNPKYIVYVGAGNPKGDTIWGSNIAAPAIANIVQALISQGKLIGKNTTIR</sequence>
<dbReference type="PANTHER" id="PTHR30627:SF1">
    <property type="entry name" value="PEPTIDOGLYCAN D,D-TRANSPEPTIDASE FTSI"/>
    <property type="match status" value="1"/>
</dbReference>
<dbReference type="GO" id="GO:0004180">
    <property type="term" value="F:carboxypeptidase activity"/>
    <property type="evidence" value="ECO:0007669"/>
    <property type="project" value="UniProtKB-KW"/>
</dbReference>
<dbReference type="InterPro" id="IPR001460">
    <property type="entry name" value="PCN-bd_Tpept"/>
</dbReference>
<keyword evidence="7" id="KW-0808">Transferase</keyword>
<evidence type="ECO:0000256" key="4">
    <source>
        <dbReference type="SAM" id="Phobius"/>
    </source>
</evidence>
<evidence type="ECO:0000313" key="7">
    <source>
        <dbReference type="EMBL" id="ADY13100.1"/>
    </source>
</evidence>
<name>F0RYW4_SPHGB</name>
<dbReference type="SUPFAM" id="SSF56601">
    <property type="entry name" value="beta-lactamase/transpeptidase-like"/>
    <property type="match status" value="1"/>
</dbReference>
<dbReference type="PANTHER" id="PTHR30627">
    <property type="entry name" value="PEPTIDOGLYCAN D,D-TRANSPEPTIDASE"/>
    <property type="match status" value="1"/>
</dbReference>
<dbReference type="GO" id="GO:0016757">
    <property type="term" value="F:glycosyltransferase activity"/>
    <property type="evidence" value="ECO:0007669"/>
    <property type="project" value="UniProtKB-KW"/>
</dbReference>
<dbReference type="EC" id="2.4.1.129" evidence="7"/>
<evidence type="ECO:0000313" key="8">
    <source>
        <dbReference type="Proteomes" id="UP000008466"/>
    </source>
</evidence>
<feature type="transmembrane region" description="Helical" evidence="4">
    <location>
        <begin position="12"/>
        <end position="34"/>
    </location>
</feature>
<dbReference type="InterPro" id="IPR012338">
    <property type="entry name" value="Beta-lactam/transpept-like"/>
</dbReference>
<organism evidence="7 8">
    <name type="scientific">Sphaerochaeta globosa (strain ATCC BAA-1886 / DSM 22777 / Buddy)</name>
    <name type="common">Spirochaeta sp. (strain Buddy)</name>
    <dbReference type="NCBI Taxonomy" id="158189"/>
    <lineage>
        <taxon>Bacteria</taxon>
        <taxon>Pseudomonadati</taxon>
        <taxon>Spirochaetota</taxon>
        <taxon>Spirochaetia</taxon>
        <taxon>Spirochaetales</taxon>
        <taxon>Sphaerochaetaceae</taxon>
        <taxon>Sphaerochaeta</taxon>
    </lineage>
</organism>
<evidence type="ECO:0000259" key="5">
    <source>
        <dbReference type="Pfam" id="PF00905"/>
    </source>
</evidence>
<dbReference type="EMBL" id="CP002541">
    <property type="protein sequence ID" value="ADY13100.1"/>
    <property type="molecule type" value="Genomic_DNA"/>
</dbReference>
<proteinExistence type="predicted"/>
<feature type="domain" description="Penicillin-binding protein dimerisation" evidence="6">
    <location>
        <begin position="50"/>
        <end position="165"/>
    </location>
</feature>
<dbReference type="Pfam" id="PF00905">
    <property type="entry name" value="Transpeptidase"/>
    <property type="match status" value="1"/>
</dbReference>
<keyword evidence="4" id="KW-1133">Transmembrane helix</keyword>
<evidence type="ECO:0000256" key="1">
    <source>
        <dbReference type="ARBA" id="ARBA00004370"/>
    </source>
</evidence>
<keyword evidence="2" id="KW-0121">Carboxypeptidase</keyword>
<dbReference type="GO" id="GO:0005886">
    <property type="term" value="C:plasma membrane"/>
    <property type="evidence" value="ECO:0007669"/>
    <property type="project" value="TreeGrafter"/>
</dbReference>
<protein>
    <submittedName>
        <fullName evidence="7">Peptidoglycan glycosyltransferase</fullName>
        <ecNumber evidence="7">2.4.1.129</ecNumber>
    </submittedName>
</protein>
<keyword evidence="2" id="KW-0378">Hydrolase</keyword>
<dbReference type="SUPFAM" id="SSF56519">
    <property type="entry name" value="Penicillin binding protein dimerisation domain"/>
    <property type="match status" value="1"/>
</dbReference>
<dbReference type="InterPro" id="IPR005311">
    <property type="entry name" value="PBP_dimer"/>
</dbReference>